<evidence type="ECO:0000313" key="1">
    <source>
        <dbReference type="EMBL" id="CAB4649231.1"/>
    </source>
</evidence>
<proteinExistence type="predicted"/>
<sequence>MRGITFVMGDTSDIIMRLEAIAEELGEMSMNILTQAIQEGQTSRPAEEKNVTQARRAVEKALLHLGKSAPNND</sequence>
<accession>A0A6J6KHK2</accession>
<reference evidence="1" key="1">
    <citation type="submission" date="2020-05" db="EMBL/GenBank/DDBJ databases">
        <authorList>
            <person name="Chiriac C."/>
            <person name="Salcher M."/>
            <person name="Ghai R."/>
            <person name="Kavagutti S V."/>
        </authorList>
    </citation>
    <scope>NUCLEOTIDE SEQUENCE</scope>
</reference>
<dbReference type="AlphaFoldDB" id="A0A6J6KHK2"/>
<protein>
    <submittedName>
        <fullName evidence="1">Unannotated protein</fullName>
    </submittedName>
</protein>
<dbReference type="EMBL" id="CAEZWE010000020">
    <property type="protein sequence ID" value="CAB4649231.1"/>
    <property type="molecule type" value="Genomic_DNA"/>
</dbReference>
<name>A0A6J6KHK2_9ZZZZ</name>
<gene>
    <name evidence="1" type="ORF">UFOPK2169_00648</name>
</gene>
<organism evidence="1">
    <name type="scientific">freshwater metagenome</name>
    <dbReference type="NCBI Taxonomy" id="449393"/>
    <lineage>
        <taxon>unclassified sequences</taxon>
        <taxon>metagenomes</taxon>
        <taxon>ecological metagenomes</taxon>
    </lineage>
</organism>